<feature type="chain" id="PRO_5002481839" evidence="2">
    <location>
        <begin position="22"/>
        <end position="864"/>
    </location>
</feature>
<keyword evidence="2" id="KW-0732">Signal</keyword>
<feature type="compositionally biased region" description="Basic and acidic residues" evidence="1">
    <location>
        <begin position="653"/>
        <end position="665"/>
    </location>
</feature>
<reference evidence="3 4" key="1">
    <citation type="submission" date="2015-04" db="EMBL/GenBank/DDBJ databases">
        <authorList>
            <person name="Heijne W.H."/>
            <person name="Fedorova N.D."/>
            <person name="Nierman W.C."/>
            <person name="Vollebregt A.W."/>
            <person name="Zhao Z."/>
            <person name="Wu L."/>
            <person name="Kumar M."/>
            <person name="Stam H."/>
            <person name="van den Berg M.A."/>
            <person name="Pel H.J."/>
        </authorList>
    </citation>
    <scope>NUCLEOTIDE SEQUENCE [LARGE SCALE GENOMIC DNA]</scope>
    <source>
        <strain evidence="3 4">CBS 393.64</strain>
    </source>
</reference>
<feature type="signal peptide" evidence="2">
    <location>
        <begin position="1"/>
        <end position="21"/>
    </location>
</feature>
<dbReference type="RefSeq" id="XP_013327241.1">
    <property type="nucleotide sequence ID" value="XM_013471787.1"/>
</dbReference>
<comment type="caution">
    <text evidence="3">The sequence shown here is derived from an EMBL/GenBank/DDBJ whole genome shotgun (WGS) entry which is preliminary data.</text>
</comment>
<dbReference type="GeneID" id="25317703"/>
<feature type="compositionally biased region" description="Polar residues" evidence="1">
    <location>
        <begin position="703"/>
        <end position="713"/>
    </location>
</feature>
<dbReference type="EMBL" id="LASV01000244">
    <property type="protein sequence ID" value="KKA20629.1"/>
    <property type="molecule type" value="Genomic_DNA"/>
</dbReference>
<feature type="compositionally biased region" description="Polar residues" evidence="1">
    <location>
        <begin position="666"/>
        <end position="679"/>
    </location>
</feature>
<evidence type="ECO:0000256" key="2">
    <source>
        <dbReference type="SAM" id="SignalP"/>
    </source>
</evidence>
<feature type="region of interest" description="Disordered" evidence="1">
    <location>
        <begin position="241"/>
        <end position="265"/>
    </location>
</feature>
<feature type="region of interest" description="Disordered" evidence="1">
    <location>
        <begin position="598"/>
        <end position="624"/>
    </location>
</feature>
<proteinExistence type="predicted"/>
<protein>
    <submittedName>
        <fullName evidence="3">Uncharacterized protein</fullName>
    </submittedName>
</protein>
<dbReference type="AlphaFoldDB" id="A0A0F4YQW9"/>
<accession>A0A0F4YQW9</accession>
<sequence>MSLLILAFFLTIALIFLLNSSLNLHEDNTIKALSITRTVASIYGTPSTPAPNPPNPAQNTGIPLANLGVGGWEEFRSYIRHIPICCCTYATLFHNMACWTLHSVHFTHMDGIYISCFINDGIFRNFDTNKNYSCCQQTTSHSIHQNILTQHSTLSETLRKSLSFHYVFTLLILEPSSSVIMPVKVYSDTEIAELLKPQSFDWADDKEELEEYPSCDTSGPNYQEPDGECVPAKVVDEPSMVSSFDSMPERPFSPEPMERSNLASSPAVYQDEASSWLQVSVNKVDAQLVSSLKYQAREEIPKEDDYQLLQGEAAVEWEFCHRNDIILDDCDEEQDPIHHFNWHGHAVREYSGTPAAHSLLYILSRPKTPAPRDENRIQSILNRATKFVDPVIYEGDFAELQRSGQDLVNAVTGQVYKFYSPHGCWHNDRRDREEGTIQDNGVMNIYKCPEWLVANGFYDHPLVPTREQMHSNWENLRDSSSPCAGSDCWKVREKRSRPYIRSPLRLATAVDTDDCSDMNQNKVHRMRGKYQWWEASRSIECFVKEVLLPIPEEETESSDDMASSQSLFSSTDASLLTDSESSVMELREWMLLDQNDSFDTKPCDRRANNANRASKGTVYKHGKASAWRRVPHKILSARQTRLYSIAVRSLENTRADSLERAEGSRLSEQPTNQHNMMSESQDDENTSKNGQEHSADEDVPERQGTSHTVSNPLALNLPVHDAEPTKHKNPLTRIKSSKLSPKRLRRQRAKVRGRFSSRNSSEETLTYFSFPKPVFSKDLKGYKKWLSGKVWRDIAYKLLDSSYVDEEGDLSPPVLCVAAVSREQMPSPPPTQAEQKPRKNWMRKVAKNFIDGFSLMGDYPARYM</sequence>
<evidence type="ECO:0000313" key="3">
    <source>
        <dbReference type="EMBL" id="KKA20629.1"/>
    </source>
</evidence>
<evidence type="ECO:0000256" key="1">
    <source>
        <dbReference type="SAM" id="MobiDB-lite"/>
    </source>
</evidence>
<organism evidence="3 4">
    <name type="scientific">Rasamsonia emersonii (strain ATCC 16479 / CBS 393.64 / IMI 116815)</name>
    <dbReference type="NCBI Taxonomy" id="1408163"/>
    <lineage>
        <taxon>Eukaryota</taxon>
        <taxon>Fungi</taxon>
        <taxon>Dikarya</taxon>
        <taxon>Ascomycota</taxon>
        <taxon>Pezizomycotina</taxon>
        <taxon>Eurotiomycetes</taxon>
        <taxon>Eurotiomycetidae</taxon>
        <taxon>Eurotiales</taxon>
        <taxon>Trichocomaceae</taxon>
        <taxon>Rasamsonia</taxon>
    </lineage>
</organism>
<gene>
    <name evidence="3" type="ORF">T310_5358</name>
</gene>
<dbReference type="Proteomes" id="UP000053958">
    <property type="component" value="Unassembled WGS sequence"/>
</dbReference>
<keyword evidence="4" id="KW-1185">Reference proteome</keyword>
<feature type="region of interest" description="Disordered" evidence="1">
    <location>
        <begin position="653"/>
        <end position="729"/>
    </location>
</feature>
<feature type="compositionally biased region" description="Basic and acidic residues" evidence="1">
    <location>
        <begin position="598"/>
        <end position="607"/>
    </location>
</feature>
<name>A0A0F4YQW9_RASE3</name>
<evidence type="ECO:0000313" key="4">
    <source>
        <dbReference type="Proteomes" id="UP000053958"/>
    </source>
</evidence>
<dbReference type="OrthoDB" id="5421702at2759"/>